<accession>A0A8A2F3I5</accession>
<comment type="similarity">
    <text evidence="2">Belongs to the complex I subunit 2 family.</text>
</comment>
<keyword evidence="9" id="KW-1278">Translocase</keyword>
<evidence type="ECO:0000256" key="2">
    <source>
        <dbReference type="ARBA" id="ARBA00007012"/>
    </source>
</evidence>
<dbReference type="EC" id="7.1.1.2" evidence="3"/>
<keyword evidence="13" id="KW-0830">Ubiquinone</keyword>
<evidence type="ECO:0000256" key="6">
    <source>
        <dbReference type="ARBA" id="ARBA00022660"/>
    </source>
</evidence>
<evidence type="ECO:0000259" key="19">
    <source>
        <dbReference type="Pfam" id="PF00361"/>
    </source>
</evidence>
<evidence type="ECO:0000313" key="20">
    <source>
        <dbReference type="EMBL" id="QSV10317.1"/>
    </source>
</evidence>
<evidence type="ECO:0000256" key="18">
    <source>
        <dbReference type="SAM" id="Phobius"/>
    </source>
</evidence>
<evidence type="ECO:0000256" key="7">
    <source>
        <dbReference type="ARBA" id="ARBA00022692"/>
    </source>
</evidence>
<keyword evidence="6" id="KW-0679">Respiratory chain</keyword>
<feature type="transmembrane region" description="Helical" evidence="18">
    <location>
        <begin position="196"/>
        <end position="215"/>
    </location>
</feature>
<gene>
    <name evidence="20" type="primary">ND2</name>
</gene>
<dbReference type="Pfam" id="PF00361">
    <property type="entry name" value="Proton_antipo_M"/>
    <property type="match status" value="1"/>
</dbReference>
<feature type="transmembrane region" description="Helical" evidence="18">
    <location>
        <begin position="261"/>
        <end position="279"/>
    </location>
</feature>
<geneLocation type="mitochondrion" evidence="20"/>
<dbReference type="GO" id="GO:0005743">
    <property type="term" value="C:mitochondrial inner membrane"/>
    <property type="evidence" value="ECO:0007669"/>
    <property type="project" value="UniProtKB-SubCell"/>
</dbReference>
<evidence type="ECO:0000256" key="17">
    <source>
        <dbReference type="ARBA" id="ARBA00049551"/>
    </source>
</evidence>
<feature type="transmembrane region" description="Helical" evidence="18">
    <location>
        <begin position="6"/>
        <end position="24"/>
    </location>
</feature>
<sequence length="322" mass="35807">MNRFEGPLVVLSSSALIFGLIVMVSTDSHMSAWVGMEVNMLGFMCLLGVKSVLNMRVLVNYFVFQSFGSTLYLFGSTVVLHFEGLNITLLGYFLVHLGLLCKAGLFPFWVWVPSVVNSSGWLVSYLLLGVQKVGPLLLLGVWCTCSEFLSFVVLVMSVMGGLGGAVQNSYRDVLVYSSFVHSAWMLVCLMSSQHLFLFYVGAYVVQLGLVVYYLWRSNSSFMKSGKWSLMAASSLMSLSGLPPLAGFVVKMIVVFCVGDKLILVFALAGSITAMFYYLKAVISSIVKDFNFCVLDDEDFVWLFIPFTFGLYIWVYCLGRLFL</sequence>
<proteinExistence type="inferred from homology"/>
<dbReference type="GO" id="GO:0006120">
    <property type="term" value="P:mitochondrial electron transport, NADH to ubiquinone"/>
    <property type="evidence" value="ECO:0007669"/>
    <property type="project" value="TreeGrafter"/>
</dbReference>
<protein>
    <recommendedName>
        <fullName evidence="4">NADH-ubiquinone oxidoreductase chain 2</fullName>
        <ecNumber evidence="3">7.1.1.2</ecNumber>
    </recommendedName>
    <alternativeName>
        <fullName evidence="16">NADH dehydrogenase subunit 2</fullName>
    </alternativeName>
</protein>
<evidence type="ECO:0000256" key="10">
    <source>
        <dbReference type="ARBA" id="ARBA00022982"/>
    </source>
</evidence>
<evidence type="ECO:0000256" key="11">
    <source>
        <dbReference type="ARBA" id="ARBA00022989"/>
    </source>
</evidence>
<evidence type="ECO:0000256" key="4">
    <source>
        <dbReference type="ARBA" id="ARBA00021008"/>
    </source>
</evidence>
<comment type="subcellular location">
    <subcellularLocation>
        <location evidence="1">Mitochondrion inner membrane</location>
        <topology evidence="1">Multi-pass membrane protein</topology>
    </subcellularLocation>
</comment>
<dbReference type="InterPro" id="IPR050175">
    <property type="entry name" value="Complex_I_Subunit_2"/>
</dbReference>
<evidence type="ECO:0000256" key="3">
    <source>
        <dbReference type="ARBA" id="ARBA00012944"/>
    </source>
</evidence>
<reference evidence="20" key="1">
    <citation type="journal article" name="Int. J. Mol. Sci.">
        <title>Phylogenetic Relationships and Adaptation in Deep-Sea Mussels: Insights from Mitochondrial Genomes.</title>
        <authorList>
            <person name="Zhang K."/>
            <person name="Sun J."/>
            <person name="Xu T."/>
            <person name="Qiu J.W."/>
            <person name="Qian P.Y."/>
        </authorList>
    </citation>
    <scope>NUCLEOTIDE SEQUENCE</scope>
</reference>
<comment type="catalytic activity">
    <reaction evidence="17">
        <text>a ubiquinone + NADH + 5 H(+)(in) = a ubiquinol + NAD(+) + 4 H(+)(out)</text>
        <dbReference type="Rhea" id="RHEA:29091"/>
        <dbReference type="Rhea" id="RHEA-COMP:9565"/>
        <dbReference type="Rhea" id="RHEA-COMP:9566"/>
        <dbReference type="ChEBI" id="CHEBI:15378"/>
        <dbReference type="ChEBI" id="CHEBI:16389"/>
        <dbReference type="ChEBI" id="CHEBI:17976"/>
        <dbReference type="ChEBI" id="CHEBI:57540"/>
        <dbReference type="ChEBI" id="CHEBI:57945"/>
        <dbReference type="EC" id="7.1.1.2"/>
    </reaction>
</comment>
<evidence type="ECO:0000256" key="15">
    <source>
        <dbReference type="ARBA" id="ARBA00023136"/>
    </source>
</evidence>
<evidence type="ECO:0000256" key="13">
    <source>
        <dbReference type="ARBA" id="ARBA00023075"/>
    </source>
</evidence>
<name>A0A8A2F3I5_9BIVA</name>
<keyword evidence="8" id="KW-0999">Mitochondrion inner membrane</keyword>
<keyword evidence="11 18" id="KW-1133">Transmembrane helix</keyword>
<evidence type="ECO:0000256" key="5">
    <source>
        <dbReference type="ARBA" id="ARBA00022448"/>
    </source>
</evidence>
<dbReference type="InterPro" id="IPR001750">
    <property type="entry name" value="ND/Mrp_TM"/>
</dbReference>
<feature type="transmembrane region" description="Helical" evidence="18">
    <location>
        <begin position="61"/>
        <end position="82"/>
    </location>
</feature>
<evidence type="ECO:0000256" key="8">
    <source>
        <dbReference type="ARBA" id="ARBA00022792"/>
    </source>
</evidence>
<evidence type="ECO:0000256" key="9">
    <source>
        <dbReference type="ARBA" id="ARBA00022967"/>
    </source>
</evidence>
<keyword evidence="10" id="KW-0249">Electron transport</keyword>
<keyword evidence="12" id="KW-0520">NAD</keyword>
<evidence type="ECO:0000256" key="12">
    <source>
        <dbReference type="ARBA" id="ARBA00023027"/>
    </source>
</evidence>
<dbReference type="PANTHER" id="PTHR46552:SF1">
    <property type="entry name" value="NADH-UBIQUINONE OXIDOREDUCTASE CHAIN 2"/>
    <property type="match status" value="1"/>
</dbReference>
<evidence type="ECO:0000256" key="16">
    <source>
        <dbReference type="ARBA" id="ARBA00031028"/>
    </source>
</evidence>
<dbReference type="GO" id="GO:0008137">
    <property type="term" value="F:NADH dehydrogenase (ubiquinone) activity"/>
    <property type="evidence" value="ECO:0007669"/>
    <property type="project" value="UniProtKB-EC"/>
</dbReference>
<feature type="domain" description="NADH:quinone oxidoreductase/Mrp antiporter transmembrane" evidence="19">
    <location>
        <begin position="29"/>
        <end position="275"/>
    </location>
</feature>
<dbReference type="PANTHER" id="PTHR46552">
    <property type="entry name" value="NADH-UBIQUINONE OXIDOREDUCTASE CHAIN 2"/>
    <property type="match status" value="1"/>
</dbReference>
<feature type="transmembrane region" description="Helical" evidence="18">
    <location>
        <begin position="173"/>
        <end position="189"/>
    </location>
</feature>
<keyword evidence="14 20" id="KW-0496">Mitochondrion</keyword>
<feature type="transmembrane region" description="Helical" evidence="18">
    <location>
        <begin position="227"/>
        <end position="249"/>
    </location>
</feature>
<keyword evidence="5" id="KW-0813">Transport</keyword>
<keyword evidence="15 18" id="KW-0472">Membrane</keyword>
<dbReference type="AlphaFoldDB" id="A0A8A2F3I5"/>
<evidence type="ECO:0000256" key="1">
    <source>
        <dbReference type="ARBA" id="ARBA00004448"/>
    </source>
</evidence>
<dbReference type="EMBL" id="MT916740">
    <property type="protein sequence ID" value="QSV10317.1"/>
    <property type="molecule type" value="Genomic_DNA"/>
</dbReference>
<organism evidence="20">
    <name type="scientific">Bathymodiolus sp. 5 South</name>
    <dbReference type="NCBI Taxonomy" id="1181307"/>
    <lineage>
        <taxon>Eukaryota</taxon>
        <taxon>Metazoa</taxon>
        <taxon>Spiralia</taxon>
        <taxon>Lophotrochozoa</taxon>
        <taxon>Mollusca</taxon>
        <taxon>Bivalvia</taxon>
        <taxon>Autobranchia</taxon>
        <taxon>Pteriomorphia</taxon>
        <taxon>Mytilida</taxon>
        <taxon>Mytiloidea</taxon>
        <taxon>Mytilidae</taxon>
        <taxon>Bathymodiolinae</taxon>
        <taxon>Bathymodiolus</taxon>
    </lineage>
</organism>
<evidence type="ECO:0000256" key="14">
    <source>
        <dbReference type="ARBA" id="ARBA00023128"/>
    </source>
</evidence>
<feature type="transmembrane region" description="Helical" evidence="18">
    <location>
        <begin position="299"/>
        <end position="318"/>
    </location>
</feature>
<keyword evidence="7 18" id="KW-0812">Transmembrane</keyword>